<sequence length="231" mass="24556">MNMKYSVFSLKAVVLAAAVGILSACAGSASTGPVPEGYYRVQPGDNLYRIGLRFGQSVNTLARWNNLRDTSQIEVGQVLRVRSGSSSSASRSTSSSGSRTATTVAPVNRLNMQWPVAEGSRNIIANYNGTTNKGIDIGGTRGEPVKAAAAGKVLYVGEGVRGYGKLILINHNSSTLTAYAHNDALHVQKDQAVRAGQTIATMGSSDSDRVKLHFEVRINGKAVNPMPYLNR</sequence>
<dbReference type="CDD" id="cd00118">
    <property type="entry name" value="LysM"/>
    <property type="match status" value="1"/>
</dbReference>
<feature type="region of interest" description="Disordered" evidence="2">
    <location>
        <begin position="84"/>
        <end position="103"/>
    </location>
</feature>
<proteinExistence type="inferred from homology"/>
<evidence type="ECO:0000313" key="6">
    <source>
        <dbReference type="Proteomes" id="UP000294721"/>
    </source>
</evidence>
<reference evidence="5 6" key="1">
    <citation type="submission" date="2019-03" db="EMBL/GenBank/DDBJ databases">
        <title>Genomic Encyclopedia of Type Strains, Phase IV (KMG-IV): sequencing the most valuable type-strain genomes for metagenomic binning, comparative biology and taxonomic classification.</title>
        <authorList>
            <person name="Goeker M."/>
        </authorList>
    </citation>
    <scope>NUCLEOTIDE SEQUENCE [LARGE SCALE GENOMIC DNA]</scope>
    <source>
        <strain evidence="5 6">DSM 17474</strain>
    </source>
</reference>
<dbReference type="PROSITE" id="PS51257">
    <property type="entry name" value="PROKAR_LIPOPROTEIN"/>
    <property type="match status" value="1"/>
</dbReference>
<evidence type="ECO:0000313" key="5">
    <source>
        <dbReference type="EMBL" id="TCP06933.1"/>
    </source>
</evidence>
<gene>
    <name evidence="5" type="ORF">EV680_10926</name>
</gene>
<dbReference type="SUPFAM" id="SSF51261">
    <property type="entry name" value="Duplicated hybrid motif"/>
    <property type="match status" value="1"/>
</dbReference>
<dbReference type="Pfam" id="PF01476">
    <property type="entry name" value="LysM"/>
    <property type="match status" value="1"/>
</dbReference>
<evidence type="ECO:0000259" key="4">
    <source>
        <dbReference type="PROSITE" id="PS51782"/>
    </source>
</evidence>
<dbReference type="Proteomes" id="UP000294721">
    <property type="component" value="Unassembled WGS sequence"/>
</dbReference>
<feature type="domain" description="LysM" evidence="4">
    <location>
        <begin position="37"/>
        <end position="81"/>
    </location>
</feature>
<keyword evidence="6" id="KW-1185">Reference proteome</keyword>
<evidence type="ECO:0000256" key="2">
    <source>
        <dbReference type="SAM" id="MobiDB-lite"/>
    </source>
</evidence>
<dbReference type="InterPro" id="IPR036779">
    <property type="entry name" value="LysM_dom_sf"/>
</dbReference>
<dbReference type="Gene3D" id="2.70.70.10">
    <property type="entry name" value="Glucose Permease (Domain IIA)"/>
    <property type="match status" value="1"/>
</dbReference>
<evidence type="ECO:0000256" key="1">
    <source>
        <dbReference type="ARBA" id="ARBA00038420"/>
    </source>
</evidence>
<keyword evidence="3" id="KW-0732">Signal</keyword>
<comment type="caution">
    <text evidence="5">The sequence shown here is derived from an EMBL/GenBank/DDBJ whole genome shotgun (WGS) entry which is preliminary data.</text>
</comment>
<feature type="signal peptide" evidence="3">
    <location>
        <begin position="1"/>
        <end position="26"/>
    </location>
</feature>
<organism evidence="5 6">
    <name type="scientific">Uruburuella suis</name>
    <dbReference type="NCBI Taxonomy" id="252130"/>
    <lineage>
        <taxon>Bacteria</taxon>
        <taxon>Pseudomonadati</taxon>
        <taxon>Pseudomonadota</taxon>
        <taxon>Betaproteobacteria</taxon>
        <taxon>Neisseriales</taxon>
        <taxon>Neisseriaceae</taxon>
        <taxon>Uruburuella</taxon>
    </lineage>
</organism>
<comment type="similarity">
    <text evidence="1">Belongs to the E.coli NlpD/Haemophilus LppB family.</text>
</comment>
<dbReference type="PANTHER" id="PTHR21666:SF263">
    <property type="entry name" value="MUREIN HYDROLASE ACTIVATOR NLPD"/>
    <property type="match status" value="1"/>
</dbReference>
<dbReference type="EMBL" id="SLXE01000009">
    <property type="protein sequence ID" value="TCP06933.1"/>
    <property type="molecule type" value="Genomic_DNA"/>
</dbReference>
<dbReference type="PANTHER" id="PTHR21666">
    <property type="entry name" value="PEPTIDASE-RELATED"/>
    <property type="match status" value="1"/>
</dbReference>
<dbReference type="InterPro" id="IPR050570">
    <property type="entry name" value="Cell_wall_metabolism_enzyme"/>
</dbReference>
<dbReference type="CDD" id="cd12797">
    <property type="entry name" value="M23_peptidase"/>
    <property type="match status" value="1"/>
</dbReference>
<dbReference type="Gene3D" id="3.10.350.10">
    <property type="entry name" value="LysM domain"/>
    <property type="match status" value="1"/>
</dbReference>
<feature type="chain" id="PRO_5046131653" evidence="3">
    <location>
        <begin position="27"/>
        <end position="231"/>
    </location>
</feature>
<dbReference type="SMART" id="SM00257">
    <property type="entry name" value="LysM"/>
    <property type="match status" value="1"/>
</dbReference>
<dbReference type="InterPro" id="IPR018392">
    <property type="entry name" value="LysM"/>
</dbReference>
<dbReference type="InterPro" id="IPR011055">
    <property type="entry name" value="Dup_hybrid_motif"/>
</dbReference>
<protein>
    <submittedName>
        <fullName evidence="5">LysM domain-containing protein</fullName>
    </submittedName>
</protein>
<dbReference type="InterPro" id="IPR016047">
    <property type="entry name" value="M23ase_b-sheet_dom"/>
</dbReference>
<name>A0ABY2C0E8_9NEIS</name>
<dbReference type="Pfam" id="PF01551">
    <property type="entry name" value="Peptidase_M23"/>
    <property type="match status" value="1"/>
</dbReference>
<dbReference type="PROSITE" id="PS51782">
    <property type="entry name" value="LYSM"/>
    <property type="match status" value="1"/>
</dbReference>
<evidence type="ECO:0000256" key="3">
    <source>
        <dbReference type="SAM" id="SignalP"/>
    </source>
</evidence>
<accession>A0ABY2C0E8</accession>